<feature type="transmembrane region" description="Helical" evidence="2">
    <location>
        <begin position="458"/>
        <end position="480"/>
    </location>
</feature>
<dbReference type="EMBL" id="KV442014">
    <property type="protein sequence ID" value="OAQ35493.1"/>
    <property type="molecule type" value="Genomic_DNA"/>
</dbReference>
<gene>
    <name evidence="3" type="ORF">K457DRAFT_13406</name>
</gene>
<evidence type="ECO:0008006" key="5">
    <source>
        <dbReference type="Google" id="ProtNLM"/>
    </source>
</evidence>
<evidence type="ECO:0000256" key="2">
    <source>
        <dbReference type="SAM" id="Phobius"/>
    </source>
</evidence>
<keyword evidence="2" id="KW-1133">Transmembrane helix</keyword>
<dbReference type="Proteomes" id="UP000078512">
    <property type="component" value="Unassembled WGS sequence"/>
</dbReference>
<feature type="region of interest" description="Disordered" evidence="1">
    <location>
        <begin position="531"/>
        <end position="552"/>
    </location>
</feature>
<sequence length="552" mass="60763">MAGLAHLSQRTLHHTHSIRWIKLAGLLEMVKALWNSSIKTTGRPWYGLLLTFIGGYALTGTLLGAKSFAVISTGERGLSYEVVESRQFIAVSYVTTLPAWSIPISYNTNVDDALARAVNSTAVIPRASPTKRYRPRLSDYESSCDQLDFKVVGRTGNDSLVLPNAGCATLTIFPPSSMDINLTGSYIVQESKSRAKMVIPGTNSIYNLPTGIVAENELTVRLKVSDKDYCVTRDKNSRPTFATKSGLFSPPSTVVTRCQLLSGEMVNLAVSGIRFNVPDPKKFHDIATSLFETQDELVTSMEASVNNGTLISQSTDRSAQVLVMEVKVMGTEVSALMCVGSKVDGVPRIVCVYGVAHSTITKTRPSNPDITQLFPENGKLSVTPQASIMMSLSHLPSVTVGMEKPTFAIPKVLKSSSIAADYFASLGQNYILYWEDSMLYIAYDMVEVIKGYEIPAGLFYLLIGVMVVCFLFCAVTEYWVEDQYKRSLCWQVAQSLATSQNKASPQLHRFDIKQLEFEGRRIVSTKLSQMSKETPIYQQPVPDSQDPLLADK</sequence>
<protein>
    <recommendedName>
        <fullName evidence="5">Transmembrane protein</fullName>
    </recommendedName>
</protein>
<evidence type="ECO:0000256" key="1">
    <source>
        <dbReference type="SAM" id="MobiDB-lite"/>
    </source>
</evidence>
<evidence type="ECO:0000313" key="4">
    <source>
        <dbReference type="Proteomes" id="UP000078512"/>
    </source>
</evidence>
<dbReference type="OrthoDB" id="2405755at2759"/>
<organism evidence="3 4">
    <name type="scientific">Linnemannia elongata AG-77</name>
    <dbReference type="NCBI Taxonomy" id="1314771"/>
    <lineage>
        <taxon>Eukaryota</taxon>
        <taxon>Fungi</taxon>
        <taxon>Fungi incertae sedis</taxon>
        <taxon>Mucoromycota</taxon>
        <taxon>Mortierellomycotina</taxon>
        <taxon>Mortierellomycetes</taxon>
        <taxon>Mortierellales</taxon>
        <taxon>Mortierellaceae</taxon>
        <taxon>Linnemannia</taxon>
    </lineage>
</organism>
<dbReference type="AlphaFoldDB" id="A0A197KE95"/>
<evidence type="ECO:0000313" key="3">
    <source>
        <dbReference type="EMBL" id="OAQ35493.1"/>
    </source>
</evidence>
<keyword evidence="4" id="KW-1185">Reference proteome</keyword>
<name>A0A197KE95_9FUNG</name>
<keyword evidence="2" id="KW-0812">Transmembrane</keyword>
<accession>A0A197KE95</accession>
<reference evidence="3 4" key="1">
    <citation type="submission" date="2016-05" db="EMBL/GenBank/DDBJ databases">
        <title>Genome sequencing reveals origins of a unique bacterial endosymbiosis in the earliest lineages of terrestrial Fungi.</title>
        <authorList>
            <consortium name="DOE Joint Genome Institute"/>
            <person name="Uehling J."/>
            <person name="Gryganskyi A."/>
            <person name="Hameed K."/>
            <person name="Tschaplinski T."/>
            <person name="Misztal P."/>
            <person name="Wu S."/>
            <person name="Desiro A."/>
            <person name="Vande Pol N."/>
            <person name="Du Z.-Y."/>
            <person name="Zienkiewicz A."/>
            <person name="Zienkiewicz K."/>
            <person name="Morin E."/>
            <person name="Tisserant E."/>
            <person name="Splivallo R."/>
            <person name="Hainaut M."/>
            <person name="Henrissat B."/>
            <person name="Ohm R."/>
            <person name="Kuo A."/>
            <person name="Yan J."/>
            <person name="Lipzen A."/>
            <person name="Nolan M."/>
            <person name="Labutti K."/>
            <person name="Barry K."/>
            <person name="Goldstein A."/>
            <person name="Labbe J."/>
            <person name="Schadt C."/>
            <person name="Tuskan G."/>
            <person name="Grigoriev I."/>
            <person name="Martin F."/>
            <person name="Vilgalys R."/>
            <person name="Bonito G."/>
        </authorList>
    </citation>
    <scope>NUCLEOTIDE SEQUENCE [LARGE SCALE GENOMIC DNA]</scope>
    <source>
        <strain evidence="3 4">AG-77</strain>
    </source>
</reference>
<keyword evidence="2" id="KW-0472">Membrane</keyword>
<proteinExistence type="predicted"/>